<sequence>MMFFHLLALVLTYCSYAYGDCPSGAIQGNNPDECYIIVATPTTWQTAEESCQALGGHLTSIVNAYQNSFLLSKINVILSRYDYAWIGANTLTNPGVWTWTDNSPWTYSNWASGYPYGSKNLCAAMGTTSGRWYSFNCANDIHPYVCGVPGTGQGQTTKTNPPPPPPIKTTTKPPPPPPITTPASLPGRCPNGYVYNSGFNYCYKVLI</sequence>
<dbReference type="PANTHER" id="PTHR22991:SF40">
    <property type="entry name" value="PROTEIN CBG13490"/>
    <property type="match status" value="1"/>
</dbReference>
<dbReference type="InterPro" id="IPR016187">
    <property type="entry name" value="CTDL_fold"/>
</dbReference>
<evidence type="ECO:0000313" key="6">
    <source>
        <dbReference type="WBParaSite" id="ACRNAN_Path_927.g3577.t1"/>
    </source>
</evidence>
<dbReference type="PROSITE" id="PS50041">
    <property type="entry name" value="C_TYPE_LECTIN_2"/>
    <property type="match status" value="1"/>
</dbReference>
<dbReference type="SMART" id="SM00034">
    <property type="entry name" value="CLECT"/>
    <property type="match status" value="1"/>
</dbReference>
<dbReference type="Proteomes" id="UP000887540">
    <property type="component" value="Unplaced"/>
</dbReference>
<dbReference type="PANTHER" id="PTHR22991">
    <property type="entry name" value="PROTEIN CBG13490"/>
    <property type="match status" value="1"/>
</dbReference>
<feature type="compositionally biased region" description="Pro residues" evidence="2">
    <location>
        <begin position="160"/>
        <end position="180"/>
    </location>
</feature>
<dbReference type="AlphaFoldDB" id="A0A914CDY3"/>
<keyword evidence="5" id="KW-1185">Reference proteome</keyword>
<dbReference type="InterPro" id="IPR018378">
    <property type="entry name" value="C-type_lectin_CS"/>
</dbReference>
<dbReference type="WBParaSite" id="ACRNAN_Path_927.g3577.t1">
    <property type="protein sequence ID" value="ACRNAN_Path_927.g3577.t1"/>
    <property type="gene ID" value="ACRNAN_Path_927.g3577"/>
</dbReference>
<evidence type="ECO:0000259" key="4">
    <source>
        <dbReference type="PROSITE" id="PS50041"/>
    </source>
</evidence>
<dbReference type="InterPro" id="IPR050976">
    <property type="entry name" value="Snaclec"/>
</dbReference>
<protein>
    <submittedName>
        <fullName evidence="6">C-type lectin domain-containing protein</fullName>
    </submittedName>
</protein>
<evidence type="ECO:0000256" key="3">
    <source>
        <dbReference type="SAM" id="SignalP"/>
    </source>
</evidence>
<feature type="signal peptide" evidence="3">
    <location>
        <begin position="1"/>
        <end position="19"/>
    </location>
</feature>
<dbReference type="Gene3D" id="3.10.100.10">
    <property type="entry name" value="Mannose-Binding Protein A, subunit A"/>
    <property type="match status" value="1"/>
</dbReference>
<proteinExistence type="predicted"/>
<reference evidence="6" key="1">
    <citation type="submission" date="2022-11" db="UniProtKB">
        <authorList>
            <consortium name="WormBaseParasite"/>
        </authorList>
    </citation>
    <scope>IDENTIFICATION</scope>
</reference>
<keyword evidence="3" id="KW-0732">Signal</keyword>
<dbReference type="Pfam" id="PF00059">
    <property type="entry name" value="Lectin_C"/>
    <property type="match status" value="1"/>
</dbReference>
<dbReference type="PRINTS" id="PR00770">
    <property type="entry name" value="EMAJORBASICP"/>
</dbReference>
<dbReference type="InterPro" id="IPR002352">
    <property type="entry name" value="Eosinophil_major_basic"/>
</dbReference>
<evidence type="ECO:0000256" key="2">
    <source>
        <dbReference type="SAM" id="MobiDB-lite"/>
    </source>
</evidence>
<name>A0A914CDY3_9BILA</name>
<evidence type="ECO:0000313" key="5">
    <source>
        <dbReference type="Proteomes" id="UP000887540"/>
    </source>
</evidence>
<dbReference type="GO" id="GO:0006955">
    <property type="term" value="P:immune response"/>
    <property type="evidence" value="ECO:0007669"/>
    <property type="project" value="InterPro"/>
</dbReference>
<feature type="chain" id="PRO_5037617890" evidence="3">
    <location>
        <begin position="20"/>
        <end position="207"/>
    </location>
</feature>
<dbReference type="InterPro" id="IPR016186">
    <property type="entry name" value="C-type_lectin-like/link_sf"/>
</dbReference>
<dbReference type="CDD" id="cd00037">
    <property type="entry name" value="CLECT"/>
    <property type="match status" value="1"/>
</dbReference>
<feature type="region of interest" description="Disordered" evidence="2">
    <location>
        <begin position="152"/>
        <end position="184"/>
    </location>
</feature>
<keyword evidence="1" id="KW-1015">Disulfide bond</keyword>
<dbReference type="InterPro" id="IPR001304">
    <property type="entry name" value="C-type_lectin-like"/>
</dbReference>
<evidence type="ECO:0000256" key="1">
    <source>
        <dbReference type="ARBA" id="ARBA00023157"/>
    </source>
</evidence>
<dbReference type="PROSITE" id="PS00615">
    <property type="entry name" value="C_TYPE_LECTIN_1"/>
    <property type="match status" value="1"/>
</dbReference>
<feature type="domain" description="C-type lectin" evidence="4">
    <location>
        <begin position="30"/>
        <end position="137"/>
    </location>
</feature>
<dbReference type="SUPFAM" id="SSF56436">
    <property type="entry name" value="C-type lectin-like"/>
    <property type="match status" value="1"/>
</dbReference>
<accession>A0A914CDY3</accession>
<organism evidence="5 6">
    <name type="scientific">Acrobeloides nanus</name>
    <dbReference type="NCBI Taxonomy" id="290746"/>
    <lineage>
        <taxon>Eukaryota</taxon>
        <taxon>Metazoa</taxon>
        <taxon>Ecdysozoa</taxon>
        <taxon>Nematoda</taxon>
        <taxon>Chromadorea</taxon>
        <taxon>Rhabditida</taxon>
        <taxon>Tylenchina</taxon>
        <taxon>Cephalobomorpha</taxon>
        <taxon>Cephaloboidea</taxon>
        <taxon>Cephalobidae</taxon>
        <taxon>Acrobeloides</taxon>
    </lineage>
</organism>